<evidence type="ECO:0000313" key="2">
    <source>
        <dbReference type="Proteomes" id="UP000242457"/>
    </source>
</evidence>
<dbReference type="AlphaFoldDB" id="A0A2A3E0J1"/>
<sequence length="178" mass="19229">MIVVILGPGKNTYSCQYIVVVVVCDINFESKIIVCKAINFGRDRHICDLGCVVNSIDEAVLELFKVGLKAVAEGYAFDGDSRKLEVLLGVGGKTVLVLPEDVIHVLVEAEESRIARGGLEVLQHTRREGKLAMRVALAAKHDMSGVVQGAVVLGVGADQHVTHARNAVHVLELHIVWS</sequence>
<dbReference type="Proteomes" id="UP000242457">
    <property type="component" value="Unassembled WGS sequence"/>
</dbReference>
<organism evidence="1 2">
    <name type="scientific">Apis cerana cerana</name>
    <name type="common">Oriental honeybee</name>
    <dbReference type="NCBI Taxonomy" id="94128"/>
    <lineage>
        <taxon>Eukaryota</taxon>
        <taxon>Metazoa</taxon>
        <taxon>Ecdysozoa</taxon>
        <taxon>Arthropoda</taxon>
        <taxon>Hexapoda</taxon>
        <taxon>Insecta</taxon>
        <taxon>Pterygota</taxon>
        <taxon>Neoptera</taxon>
        <taxon>Endopterygota</taxon>
        <taxon>Hymenoptera</taxon>
        <taxon>Apocrita</taxon>
        <taxon>Aculeata</taxon>
        <taxon>Apoidea</taxon>
        <taxon>Anthophila</taxon>
        <taxon>Apidae</taxon>
        <taxon>Apis</taxon>
    </lineage>
</organism>
<protein>
    <submittedName>
        <fullName evidence="1">Uncharacterized protein</fullName>
    </submittedName>
</protein>
<name>A0A2A3E0J1_APICC</name>
<reference evidence="1 2" key="1">
    <citation type="submission" date="2014-07" db="EMBL/GenBank/DDBJ databases">
        <title>Genomic and transcriptomic analysis on Apis cerana provide comprehensive insights into honey bee biology.</title>
        <authorList>
            <person name="Diao Q."/>
            <person name="Sun L."/>
            <person name="Zheng H."/>
            <person name="Zheng H."/>
            <person name="Xu S."/>
            <person name="Wang S."/>
            <person name="Zeng Z."/>
            <person name="Hu F."/>
            <person name="Su S."/>
            <person name="Wu J."/>
        </authorList>
    </citation>
    <scope>NUCLEOTIDE SEQUENCE [LARGE SCALE GENOMIC DNA]</scope>
    <source>
        <tissue evidence="1">Pupae without intestine</tissue>
    </source>
</reference>
<keyword evidence="2" id="KW-1185">Reference proteome</keyword>
<evidence type="ECO:0000313" key="1">
    <source>
        <dbReference type="EMBL" id="PBC25064.1"/>
    </source>
</evidence>
<accession>A0A2A3E0J1</accession>
<gene>
    <name evidence="1" type="ORF">APICC_05978</name>
</gene>
<dbReference type="EMBL" id="KZ288667">
    <property type="protein sequence ID" value="PBC25064.1"/>
    <property type="molecule type" value="Genomic_DNA"/>
</dbReference>
<proteinExistence type="predicted"/>